<dbReference type="InterPro" id="IPR029787">
    <property type="entry name" value="Nucleotide_cyclase"/>
</dbReference>
<reference evidence="10 11" key="1">
    <citation type="submission" date="2017-02" db="EMBL/GenBank/DDBJ databases">
        <authorList>
            <person name="Peterson S.W."/>
        </authorList>
    </citation>
    <scope>NUCLEOTIDE SEQUENCE [LARGE SCALE GENOMIC DNA]</scope>
    <source>
        <strain evidence="10 11">ATCC BAA-908</strain>
    </source>
</reference>
<dbReference type="Gene3D" id="6.10.340.10">
    <property type="match status" value="1"/>
</dbReference>
<dbReference type="Gene3D" id="3.30.70.270">
    <property type="match status" value="1"/>
</dbReference>
<keyword evidence="6" id="KW-0472">Membrane</keyword>
<dbReference type="AlphaFoldDB" id="A0A1T4KJN2"/>
<dbReference type="CDD" id="cd01949">
    <property type="entry name" value="GGDEF"/>
    <property type="match status" value="1"/>
</dbReference>
<sequence>MKSLQRKILLLLSGSIIFTTALASIAGLLNATRLIKEDSRKIMNLTCDSKAQEINTWLLSIEQTVNTLYRFSINQLSEDNTKWTDETYMQTYTRRIRAVMENAAISTDCAMSVYLRFNPDLLSSTSGVFLVKQKNGSFADTTITDLSLFSPQDREHVCWYYEPIENGRPTWVSPYENQNIYVEMISYVIPIFRNGMTIGVIGMDIDLNLLKQKTKAITVYETGNAMLVSAEGDIVYAKKYPQGLLAEEFDTNITEIKEQMSSDEPESQIHSYILEGKKRLLAFRSLQNEMTLIIIVPADEINSTTNQLVIQCLLILAAGLTVSLVVSVRLTGNLKKSLINLTQSAEELSKGNYNVAISCESNDEIGMLAKTLSEAAKTVDKSNRRINRLAYTDSLTGLNNRHFFTQFCADHEGLTYRNTGVLFCDINGLKRTNDSHGHEAGDRLIATFADILKNKFPEEICCRLSGDEFIVIAENKDRNIFFQQVEEFHFLNEQNEIPYASVGCCWMPGSPDITRMVKVAEMEMYRNKEALYKAHPDYRR</sequence>
<keyword evidence="3" id="KW-1003">Cell membrane</keyword>
<dbReference type="PROSITE" id="PS50885">
    <property type="entry name" value="HAMP"/>
    <property type="match status" value="1"/>
</dbReference>
<dbReference type="Proteomes" id="UP000190423">
    <property type="component" value="Unassembled WGS sequence"/>
</dbReference>
<name>A0A1T4KJN2_TREPO</name>
<feature type="domain" description="HAMP" evidence="8">
    <location>
        <begin position="332"/>
        <end position="384"/>
    </location>
</feature>
<comment type="subcellular location">
    <subcellularLocation>
        <location evidence="1">Cell membrane</location>
        <topology evidence="1">Multi-pass membrane protein</topology>
    </subcellularLocation>
</comment>
<gene>
    <name evidence="10" type="ORF">SAMN02745149_01203</name>
</gene>
<dbReference type="PROSITE" id="PS50887">
    <property type="entry name" value="GGDEF"/>
    <property type="match status" value="1"/>
</dbReference>
<dbReference type="GO" id="GO:0005886">
    <property type="term" value="C:plasma membrane"/>
    <property type="evidence" value="ECO:0007669"/>
    <property type="project" value="UniProtKB-SubCell"/>
</dbReference>
<dbReference type="RefSeq" id="WP_078933115.1">
    <property type="nucleotide sequence ID" value="NZ_FUWG01000008.1"/>
</dbReference>
<dbReference type="NCBIfam" id="TIGR00254">
    <property type="entry name" value="GGDEF"/>
    <property type="match status" value="1"/>
</dbReference>
<dbReference type="InterPro" id="IPR000160">
    <property type="entry name" value="GGDEF_dom"/>
</dbReference>
<dbReference type="InterPro" id="IPR003660">
    <property type="entry name" value="HAMP_dom"/>
</dbReference>
<dbReference type="SMART" id="SM00304">
    <property type="entry name" value="HAMP"/>
    <property type="match status" value="1"/>
</dbReference>
<accession>A0A1T4KJN2</accession>
<evidence type="ECO:0000313" key="10">
    <source>
        <dbReference type="EMBL" id="SJZ42587.1"/>
    </source>
</evidence>
<keyword evidence="11" id="KW-1185">Reference proteome</keyword>
<evidence type="ECO:0000256" key="7">
    <source>
        <dbReference type="ARBA" id="ARBA00034247"/>
    </source>
</evidence>
<dbReference type="InterPro" id="IPR043128">
    <property type="entry name" value="Rev_trsase/Diguanyl_cyclase"/>
</dbReference>
<proteinExistence type="predicted"/>
<evidence type="ECO:0000256" key="2">
    <source>
        <dbReference type="ARBA" id="ARBA00012528"/>
    </source>
</evidence>
<dbReference type="InterPro" id="IPR033479">
    <property type="entry name" value="dCache_1"/>
</dbReference>
<comment type="catalytic activity">
    <reaction evidence="7">
        <text>2 GTP = 3',3'-c-di-GMP + 2 diphosphate</text>
        <dbReference type="Rhea" id="RHEA:24898"/>
        <dbReference type="ChEBI" id="CHEBI:33019"/>
        <dbReference type="ChEBI" id="CHEBI:37565"/>
        <dbReference type="ChEBI" id="CHEBI:58805"/>
        <dbReference type="EC" id="2.7.7.65"/>
    </reaction>
</comment>
<evidence type="ECO:0000256" key="3">
    <source>
        <dbReference type="ARBA" id="ARBA00022475"/>
    </source>
</evidence>
<evidence type="ECO:0000256" key="1">
    <source>
        <dbReference type="ARBA" id="ARBA00004651"/>
    </source>
</evidence>
<dbReference type="EMBL" id="FUWG01000008">
    <property type="protein sequence ID" value="SJZ42587.1"/>
    <property type="molecule type" value="Genomic_DNA"/>
</dbReference>
<evidence type="ECO:0000313" key="11">
    <source>
        <dbReference type="Proteomes" id="UP000190423"/>
    </source>
</evidence>
<dbReference type="GO" id="GO:0052621">
    <property type="term" value="F:diguanylate cyclase activity"/>
    <property type="evidence" value="ECO:0007669"/>
    <property type="project" value="UniProtKB-EC"/>
</dbReference>
<dbReference type="Gene3D" id="3.30.450.20">
    <property type="entry name" value="PAS domain"/>
    <property type="match status" value="1"/>
</dbReference>
<evidence type="ECO:0000259" key="8">
    <source>
        <dbReference type="PROSITE" id="PS50885"/>
    </source>
</evidence>
<dbReference type="STRING" id="261392.SAMN02745149_01203"/>
<dbReference type="CDD" id="cd06225">
    <property type="entry name" value="HAMP"/>
    <property type="match status" value="1"/>
</dbReference>
<dbReference type="EC" id="2.7.7.65" evidence="2"/>
<evidence type="ECO:0000256" key="6">
    <source>
        <dbReference type="ARBA" id="ARBA00023136"/>
    </source>
</evidence>
<feature type="domain" description="GGDEF" evidence="9">
    <location>
        <begin position="417"/>
        <end position="540"/>
    </location>
</feature>
<dbReference type="SUPFAM" id="SSF55073">
    <property type="entry name" value="Nucleotide cyclase"/>
    <property type="match status" value="1"/>
</dbReference>
<dbReference type="CDD" id="cd12913">
    <property type="entry name" value="PDC1_MCP_like"/>
    <property type="match status" value="1"/>
</dbReference>
<dbReference type="GeneID" id="78316502"/>
<protein>
    <recommendedName>
        <fullName evidence="2">diguanylate cyclase</fullName>
        <ecNumber evidence="2">2.7.7.65</ecNumber>
    </recommendedName>
</protein>
<dbReference type="GO" id="GO:1902201">
    <property type="term" value="P:negative regulation of bacterial-type flagellum-dependent cell motility"/>
    <property type="evidence" value="ECO:0007669"/>
    <property type="project" value="TreeGrafter"/>
</dbReference>
<keyword evidence="4" id="KW-0812">Transmembrane</keyword>
<dbReference type="SMART" id="SM00267">
    <property type="entry name" value="GGDEF"/>
    <property type="match status" value="1"/>
</dbReference>
<dbReference type="PANTHER" id="PTHR45138:SF9">
    <property type="entry name" value="DIGUANYLATE CYCLASE DGCM-RELATED"/>
    <property type="match status" value="1"/>
</dbReference>
<keyword evidence="5" id="KW-1133">Transmembrane helix</keyword>
<dbReference type="GO" id="GO:0043709">
    <property type="term" value="P:cell adhesion involved in single-species biofilm formation"/>
    <property type="evidence" value="ECO:0007669"/>
    <property type="project" value="TreeGrafter"/>
</dbReference>
<dbReference type="Pfam" id="PF00672">
    <property type="entry name" value="HAMP"/>
    <property type="match status" value="1"/>
</dbReference>
<organism evidence="10 11">
    <name type="scientific">Treponema porcinum</name>
    <dbReference type="NCBI Taxonomy" id="261392"/>
    <lineage>
        <taxon>Bacteria</taxon>
        <taxon>Pseudomonadati</taxon>
        <taxon>Spirochaetota</taxon>
        <taxon>Spirochaetia</taxon>
        <taxon>Spirochaetales</taxon>
        <taxon>Treponemataceae</taxon>
        <taxon>Treponema</taxon>
    </lineage>
</organism>
<dbReference type="InterPro" id="IPR050469">
    <property type="entry name" value="Diguanylate_Cyclase"/>
</dbReference>
<dbReference type="GO" id="GO:0007165">
    <property type="term" value="P:signal transduction"/>
    <property type="evidence" value="ECO:0007669"/>
    <property type="project" value="InterPro"/>
</dbReference>
<dbReference type="Pfam" id="PF00990">
    <property type="entry name" value="GGDEF"/>
    <property type="match status" value="1"/>
</dbReference>
<evidence type="ECO:0000256" key="4">
    <source>
        <dbReference type="ARBA" id="ARBA00022692"/>
    </source>
</evidence>
<evidence type="ECO:0000259" key="9">
    <source>
        <dbReference type="PROSITE" id="PS50887"/>
    </source>
</evidence>
<dbReference type="OrthoDB" id="6192248at2"/>
<dbReference type="PANTHER" id="PTHR45138">
    <property type="entry name" value="REGULATORY COMPONENTS OF SENSORY TRANSDUCTION SYSTEM"/>
    <property type="match status" value="1"/>
</dbReference>
<dbReference type="SUPFAM" id="SSF158472">
    <property type="entry name" value="HAMP domain-like"/>
    <property type="match status" value="1"/>
</dbReference>
<dbReference type="Pfam" id="PF02743">
    <property type="entry name" value="dCache_1"/>
    <property type="match status" value="1"/>
</dbReference>
<evidence type="ECO:0000256" key="5">
    <source>
        <dbReference type="ARBA" id="ARBA00022989"/>
    </source>
</evidence>